<proteinExistence type="predicted"/>
<dbReference type="Proteomes" id="UP000039021">
    <property type="component" value="Unassembled WGS sequence"/>
</dbReference>
<reference evidence="3" key="1">
    <citation type="submission" date="2015-03" db="EMBL/GenBank/DDBJ databases">
        <authorList>
            <consortium name="Pathogen Informatics"/>
        </authorList>
    </citation>
    <scope>NUCLEOTIDE SEQUENCE [LARGE SCALE GENOMIC DNA]</scope>
    <source>
        <strain evidence="3">N09902308</strain>
    </source>
</reference>
<organism evidence="2 3">
    <name type="scientific">Mycobacterium tuberculosis</name>
    <dbReference type="NCBI Taxonomy" id="1773"/>
    <lineage>
        <taxon>Bacteria</taxon>
        <taxon>Bacillati</taxon>
        <taxon>Actinomycetota</taxon>
        <taxon>Actinomycetes</taxon>
        <taxon>Mycobacteriales</taxon>
        <taxon>Mycobacteriaceae</taxon>
        <taxon>Mycobacterium</taxon>
        <taxon>Mycobacterium tuberculosis complex</taxon>
    </lineage>
</organism>
<evidence type="ECO:0000313" key="3">
    <source>
        <dbReference type="Proteomes" id="UP000039021"/>
    </source>
</evidence>
<comment type="caution">
    <text evidence="2">The sequence shown here is derived from an EMBL/GenBank/DDBJ whole genome shotgun (WGS) entry which is preliminary data.</text>
</comment>
<name>A0A916PDM1_MYCTX</name>
<feature type="region of interest" description="Disordered" evidence="1">
    <location>
        <begin position="23"/>
        <end position="52"/>
    </location>
</feature>
<protein>
    <submittedName>
        <fullName evidence="2">Uncharacterized protein</fullName>
    </submittedName>
</protein>
<sequence length="52" mass="5513">MVTRIAPISAVAYWTSTHSHRFGAQMPTRSPGPIPARTSPVASRCTSVSSSL</sequence>
<dbReference type="AlphaFoldDB" id="A0A916PDM1"/>
<accession>A0A916PDM1</accession>
<gene>
    <name evidence="2" type="ORF">ERS007739_05205</name>
</gene>
<evidence type="ECO:0000313" key="2">
    <source>
        <dbReference type="EMBL" id="CPB34773.1"/>
    </source>
</evidence>
<evidence type="ECO:0000256" key="1">
    <source>
        <dbReference type="SAM" id="MobiDB-lite"/>
    </source>
</evidence>
<dbReference type="EMBL" id="CSBK01003888">
    <property type="protein sequence ID" value="CPB34773.1"/>
    <property type="molecule type" value="Genomic_DNA"/>
</dbReference>
<feature type="compositionally biased region" description="Polar residues" evidence="1">
    <location>
        <begin position="40"/>
        <end position="52"/>
    </location>
</feature>